<evidence type="ECO:0000313" key="4">
    <source>
        <dbReference type="EMBL" id="SHJ55427.1"/>
    </source>
</evidence>
<name>A0A1M6K978_PSEXY</name>
<keyword evidence="5" id="KW-1185">Reference proteome</keyword>
<dbReference type="Proteomes" id="UP000184185">
    <property type="component" value="Unassembled WGS sequence"/>
</dbReference>
<dbReference type="Gene3D" id="1.10.10.2520">
    <property type="entry name" value="Cell wall hydrolase SleB, domain 1"/>
    <property type="match status" value="1"/>
</dbReference>
<evidence type="ECO:0000256" key="1">
    <source>
        <dbReference type="SAM" id="Coils"/>
    </source>
</evidence>
<proteinExistence type="predicted"/>
<gene>
    <name evidence="4" type="ORF">SAMN02745725_02806</name>
</gene>
<dbReference type="OrthoDB" id="9785345at2"/>
<protein>
    <submittedName>
        <fullName evidence="4">SH3 domain-containing protein</fullName>
    </submittedName>
</protein>
<sequence length="408" mass="43091">MIRKSNTISSFCTKNKKYLNKRTMQSAALSVAMVLLISGAVVCAPSDRKVTTDVDIQPASTAGVFSAVSAMELTAGGSDLNYASADVSVVAATSDQVKFDDDIYDEWSDKVMAKDISDYLSIREDADQSSQVIGKLRPTDIATLVDVFDGWYEIESGNAHGFVSADHCITGIDAYEYALDVCDTYATTDVNGLRIRSEASEDSKIVKVVSKGTKLEVNDDAEEVEGWVAVTSGNKTGYVKADYVDVDMSTSEAVTLEEEAAAQKAAEEAAAKKAAEQAAMAEQAKIAAAEAAAAKQAVITSADDVTILAAIIQIEAGNECYEGQIAVGAVVMNRVLSGSYANNIHDVIFAKGQFATSRMSSVISNGPKASCVQAAQEAMAGSDPTGGRVHFRRAGSKDGLIIGNHVFY</sequence>
<dbReference type="SMART" id="SM00287">
    <property type="entry name" value="SH3b"/>
    <property type="match status" value="2"/>
</dbReference>
<dbReference type="EMBL" id="FQYQ01000028">
    <property type="protein sequence ID" value="SHJ55427.1"/>
    <property type="molecule type" value="Genomic_DNA"/>
</dbReference>
<dbReference type="Pfam" id="PF08239">
    <property type="entry name" value="SH3_3"/>
    <property type="match status" value="1"/>
</dbReference>
<dbReference type="AlphaFoldDB" id="A0A1M6K978"/>
<dbReference type="STRING" id="185007.SAMN02910350_01460"/>
<dbReference type="PANTHER" id="PTHR34408">
    <property type="entry name" value="FAMILY PROTEIN, PUTATIVE-RELATED"/>
    <property type="match status" value="1"/>
</dbReference>
<feature type="signal peptide" evidence="2">
    <location>
        <begin position="1"/>
        <end position="43"/>
    </location>
</feature>
<dbReference type="PANTHER" id="PTHR34408:SF1">
    <property type="entry name" value="GLYCOSYL HYDROLASE FAMILY 19 DOMAIN-CONTAINING PROTEIN HI_1415"/>
    <property type="match status" value="1"/>
</dbReference>
<dbReference type="InterPro" id="IPR011105">
    <property type="entry name" value="Cell_wall_hydrolase_SleB"/>
</dbReference>
<organism evidence="4 5">
    <name type="scientific">Pseudobutyrivibrio xylanivorans DSM 14809</name>
    <dbReference type="NCBI Taxonomy" id="1123012"/>
    <lineage>
        <taxon>Bacteria</taxon>
        <taxon>Bacillati</taxon>
        <taxon>Bacillota</taxon>
        <taxon>Clostridia</taxon>
        <taxon>Lachnospirales</taxon>
        <taxon>Lachnospiraceae</taxon>
        <taxon>Pseudobutyrivibrio</taxon>
    </lineage>
</organism>
<dbReference type="Gene3D" id="2.30.30.40">
    <property type="entry name" value="SH3 Domains"/>
    <property type="match status" value="2"/>
</dbReference>
<accession>A0A1M6K978</accession>
<dbReference type="InterPro" id="IPR003646">
    <property type="entry name" value="SH3-like_bac-type"/>
</dbReference>
<evidence type="ECO:0000259" key="3">
    <source>
        <dbReference type="PROSITE" id="PS51781"/>
    </source>
</evidence>
<keyword evidence="2" id="KW-0732">Signal</keyword>
<dbReference type="InterPro" id="IPR052354">
    <property type="entry name" value="Cell_Wall_Dynamics_Protein"/>
</dbReference>
<evidence type="ECO:0000256" key="2">
    <source>
        <dbReference type="SAM" id="SignalP"/>
    </source>
</evidence>
<keyword evidence="1" id="KW-0175">Coiled coil</keyword>
<feature type="coiled-coil region" evidence="1">
    <location>
        <begin position="257"/>
        <end position="292"/>
    </location>
</feature>
<feature type="domain" description="SH3b" evidence="3">
    <location>
        <begin position="182"/>
        <end position="248"/>
    </location>
</feature>
<dbReference type="PROSITE" id="PS51781">
    <property type="entry name" value="SH3B"/>
    <property type="match status" value="1"/>
</dbReference>
<feature type="chain" id="PRO_5038698348" evidence="2">
    <location>
        <begin position="44"/>
        <end position="408"/>
    </location>
</feature>
<reference evidence="4 5" key="1">
    <citation type="submission" date="2016-11" db="EMBL/GenBank/DDBJ databases">
        <authorList>
            <person name="Jaros S."/>
            <person name="Januszkiewicz K."/>
            <person name="Wedrychowicz H."/>
        </authorList>
    </citation>
    <scope>NUCLEOTIDE SEQUENCE [LARGE SCALE GENOMIC DNA]</scope>
    <source>
        <strain evidence="4 5">DSM 14809</strain>
    </source>
</reference>
<dbReference type="InterPro" id="IPR042047">
    <property type="entry name" value="SleB_dom1"/>
</dbReference>
<dbReference type="GO" id="GO:0016787">
    <property type="term" value="F:hydrolase activity"/>
    <property type="evidence" value="ECO:0007669"/>
    <property type="project" value="InterPro"/>
</dbReference>
<evidence type="ECO:0000313" key="5">
    <source>
        <dbReference type="Proteomes" id="UP000184185"/>
    </source>
</evidence>
<dbReference type="RefSeq" id="WP_072919112.1">
    <property type="nucleotide sequence ID" value="NZ_FQYQ01000028.1"/>
</dbReference>
<dbReference type="Pfam" id="PF07486">
    <property type="entry name" value="Hydrolase_2"/>
    <property type="match status" value="1"/>
</dbReference>